<dbReference type="EMBL" id="JBIGHY010000006">
    <property type="protein sequence ID" value="MFG6415563.1"/>
    <property type="molecule type" value="Genomic_DNA"/>
</dbReference>
<feature type="signal peptide" evidence="1">
    <location>
        <begin position="1"/>
        <end position="18"/>
    </location>
</feature>
<feature type="chain" id="PRO_5045262546" description="HdeA/HdeB family protein" evidence="1">
    <location>
        <begin position="19"/>
        <end position="113"/>
    </location>
</feature>
<comment type="caution">
    <text evidence="2">The sequence shown here is derived from an EMBL/GenBank/DDBJ whole genome shotgun (WGS) entry which is preliminary data.</text>
</comment>
<dbReference type="RefSeq" id="WP_394471634.1">
    <property type="nucleotide sequence ID" value="NZ_JBIGHY010000006.1"/>
</dbReference>
<reference evidence="2 3" key="1">
    <citation type="submission" date="2024-09" db="EMBL/GenBank/DDBJ databases">
        <title>Novel species of the genus Pelomonas and Roseateles isolated from streams.</title>
        <authorList>
            <person name="Lu H."/>
        </authorList>
    </citation>
    <scope>NUCLEOTIDE SEQUENCE [LARGE SCALE GENOMIC DNA]</scope>
    <source>
        <strain evidence="2 3">DC23W</strain>
    </source>
</reference>
<name>A0ABW7ESA8_9BURK</name>
<evidence type="ECO:0000313" key="3">
    <source>
        <dbReference type="Proteomes" id="UP001606300"/>
    </source>
</evidence>
<evidence type="ECO:0000256" key="1">
    <source>
        <dbReference type="SAM" id="SignalP"/>
    </source>
</evidence>
<keyword evidence="1" id="KW-0732">Signal</keyword>
<sequence length="113" mass="12086">MKFLIPALAAFTAFAAQAANNATPEQAELRAECAKSYSDTSSIATPVAANEYQFVYANGKYKGEARPGKLLPCTSQQYAAYLDNKADPAKVMTAYPTAAGRPTTKKKVEKTAQ</sequence>
<organism evidence="2 3">
    <name type="scientific">Pelomonas dachongensis</name>
    <dbReference type="NCBI Taxonomy" id="3299029"/>
    <lineage>
        <taxon>Bacteria</taxon>
        <taxon>Pseudomonadati</taxon>
        <taxon>Pseudomonadota</taxon>
        <taxon>Betaproteobacteria</taxon>
        <taxon>Burkholderiales</taxon>
        <taxon>Sphaerotilaceae</taxon>
        <taxon>Roseateles</taxon>
    </lineage>
</organism>
<gene>
    <name evidence="2" type="ORF">ACG02S_16840</name>
</gene>
<proteinExistence type="predicted"/>
<dbReference type="Proteomes" id="UP001606300">
    <property type="component" value="Unassembled WGS sequence"/>
</dbReference>
<evidence type="ECO:0008006" key="4">
    <source>
        <dbReference type="Google" id="ProtNLM"/>
    </source>
</evidence>
<keyword evidence="3" id="KW-1185">Reference proteome</keyword>
<accession>A0ABW7ESA8</accession>
<evidence type="ECO:0000313" key="2">
    <source>
        <dbReference type="EMBL" id="MFG6415563.1"/>
    </source>
</evidence>
<protein>
    <recommendedName>
        <fullName evidence="4">HdeA/HdeB family protein</fullName>
    </recommendedName>
</protein>